<feature type="domain" description="Methyltransferase" evidence="2">
    <location>
        <begin position="48"/>
        <end position="145"/>
    </location>
</feature>
<name>A0A4R2N0N5_9PAST</name>
<dbReference type="PANTHER" id="PTHR43667:SF2">
    <property type="entry name" value="FATTY ACID C-METHYL TRANSFERASE"/>
    <property type="match status" value="1"/>
</dbReference>
<dbReference type="InterPro" id="IPR048976">
    <property type="entry name" value="WHD_PKMT"/>
</dbReference>
<gene>
    <name evidence="4" type="ORF">EV697_103254</name>
</gene>
<dbReference type="CDD" id="cd02440">
    <property type="entry name" value="AdoMet_MTases"/>
    <property type="match status" value="1"/>
</dbReference>
<dbReference type="EMBL" id="SLXI01000003">
    <property type="protein sequence ID" value="TCP12945.1"/>
    <property type="molecule type" value="Genomic_DNA"/>
</dbReference>
<dbReference type="SUPFAM" id="SSF53335">
    <property type="entry name" value="S-adenosyl-L-methionine-dependent methyltransferases"/>
    <property type="match status" value="1"/>
</dbReference>
<evidence type="ECO:0000259" key="3">
    <source>
        <dbReference type="Pfam" id="PF21782"/>
    </source>
</evidence>
<dbReference type="GO" id="GO:0032259">
    <property type="term" value="P:methylation"/>
    <property type="evidence" value="ECO:0007669"/>
    <property type="project" value="UniProtKB-KW"/>
</dbReference>
<dbReference type="Gene3D" id="3.40.50.150">
    <property type="entry name" value="Vaccinia Virus protein VP39"/>
    <property type="match status" value="1"/>
</dbReference>
<dbReference type="Pfam" id="PF21782">
    <property type="entry name" value="WHD_PKMT"/>
    <property type="match status" value="1"/>
</dbReference>
<dbReference type="InterPro" id="IPR018773">
    <property type="entry name" value="MeTrfase_reg_dom_prd"/>
</dbReference>
<dbReference type="Pfam" id="PF10119">
    <property type="entry name" value="MethyTransf_Reg"/>
    <property type="match status" value="1"/>
</dbReference>
<keyword evidence="4" id="KW-0489">Methyltransferase</keyword>
<dbReference type="InterPro" id="IPR041698">
    <property type="entry name" value="Methyltransf_25"/>
</dbReference>
<dbReference type="PANTHER" id="PTHR43667">
    <property type="entry name" value="CYCLOPROPANE-FATTY-ACYL-PHOSPHOLIPID SYNTHASE"/>
    <property type="match status" value="1"/>
</dbReference>
<accession>A0A4R2N0N5</accession>
<sequence length="521" mass="61222">MNDLNNLKQTYNDIPYTSKVFSYTQPTRLHALAKIKGLNPPPLEAATVLEIGCSFGGNILPFAMKYPNSRVIGIDLAEKQIEIGQQMLQEVGMNNIQLFAGDITNIEFDNVQFDYIICHGVFSWVPESVQYGILNTVEKYLSPNGLAYISYNTYPGWHLKDMAKELMLFGSNSDLDRASRVPQSLELLKYTKNIISKKNTALYPEINNMFNDIINKPQHYIAHEYFENYNIPLYFKDFIQKIEQYNLAYVTDSSTPNIRCQFIFTDEEYQQICQYFNNKIEKVEQYTDFITNRKFRTSIITKKENIKNNDIRQYDLCHNFFDIYLKTNVEYINDSDKNYWQIKGDNLRFSSNSLVDKLMMYLQEKTPVNIQSLFKKLENESDYNDDTIKDVLFHIIHSDNTYLCYKEENLKTYDEKPHISQKLRNLIAYLTNNPNITTTFNQFNSCVELGFLAEYLSQYMDGTRTINDLITIVRKDIEEETITWKINDKELKNAEIEDKTIESSIKLMLEELYMNGFFNEY</sequence>
<keyword evidence="4" id="KW-0808">Transferase</keyword>
<evidence type="ECO:0000259" key="2">
    <source>
        <dbReference type="Pfam" id="PF13649"/>
    </source>
</evidence>
<dbReference type="Pfam" id="PF13649">
    <property type="entry name" value="Methyltransf_25"/>
    <property type="match status" value="1"/>
</dbReference>
<dbReference type="InterPro" id="IPR029063">
    <property type="entry name" value="SAM-dependent_MTases_sf"/>
</dbReference>
<feature type="domain" description="PKMT C-terminal winged helix" evidence="3">
    <location>
        <begin position="415"/>
        <end position="516"/>
    </location>
</feature>
<evidence type="ECO:0000313" key="5">
    <source>
        <dbReference type="Proteomes" id="UP000294841"/>
    </source>
</evidence>
<evidence type="ECO:0000313" key="4">
    <source>
        <dbReference type="EMBL" id="TCP12945.1"/>
    </source>
</evidence>
<proteinExistence type="predicted"/>
<dbReference type="GO" id="GO:0008168">
    <property type="term" value="F:methyltransferase activity"/>
    <property type="evidence" value="ECO:0007669"/>
    <property type="project" value="UniProtKB-KW"/>
</dbReference>
<dbReference type="Proteomes" id="UP000294841">
    <property type="component" value="Unassembled WGS sequence"/>
</dbReference>
<evidence type="ECO:0000259" key="1">
    <source>
        <dbReference type="Pfam" id="PF10119"/>
    </source>
</evidence>
<dbReference type="InterPro" id="IPR050723">
    <property type="entry name" value="CFA/CMAS"/>
</dbReference>
<feature type="domain" description="Methyltransferase regulatory" evidence="1">
    <location>
        <begin position="218"/>
        <end position="302"/>
    </location>
</feature>
<organism evidence="4 5">
    <name type="scientific">Bisgaardia hudsonensis</name>
    <dbReference type="NCBI Taxonomy" id="109472"/>
    <lineage>
        <taxon>Bacteria</taxon>
        <taxon>Pseudomonadati</taxon>
        <taxon>Pseudomonadota</taxon>
        <taxon>Gammaproteobacteria</taxon>
        <taxon>Pasteurellales</taxon>
        <taxon>Pasteurellaceae</taxon>
        <taxon>Bisgaardia</taxon>
    </lineage>
</organism>
<dbReference type="AlphaFoldDB" id="A0A4R2N0N5"/>
<comment type="caution">
    <text evidence="4">The sequence shown here is derived from an EMBL/GenBank/DDBJ whole genome shotgun (WGS) entry which is preliminary data.</text>
</comment>
<reference evidence="4 5" key="1">
    <citation type="submission" date="2019-03" db="EMBL/GenBank/DDBJ databases">
        <title>Genomic Encyclopedia of Type Strains, Phase IV (KMG-IV): sequencing the most valuable type-strain genomes for metagenomic binning, comparative biology and taxonomic classification.</title>
        <authorList>
            <person name="Goeker M."/>
        </authorList>
    </citation>
    <scope>NUCLEOTIDE SEQUENCE [LARGE SCALE GENOMIC DNA]</scope>
    <source>
        <strain evidence="4 5">DSM 28231</strain>
    </source>
</reference>
<protein>
    <submittedName>
        <fullName evidence="4">Methyltransferase-like protein</fullName>
    </submittedName>
</protein>
<dbReference type="RefSeq" id="WP_132023680.1">
    <property type="nucleotide sequence ID" value="NZ_CP016605.1"/>
</dbReference>
<dbReference type="OrthoDB" id="323463at2"/>
<keyword evidence="5" id="KW-1185">Reference proteome</keyword>